<protein>
    <submittedName>
        <fullName evidence="1">Uncharacterized protein</fullName>
    </submittedName>
</protein>
<evidence type="ECO:0000313" key="2">
    <source>
        <dbReference type="Proteomes" id="UP001150062"/>
    </source>
</evidence>
<sequence>MGYLFRPLLFSEMGRRSQKLLNGYSKMHQINTEFKIVEQENFFINSSLKYTANQVFKESSICAKIMGEYLFKDLFAIRAKFSPPKQAILKLSIPKFNTKFPNLGVVAQNDPKKIIGYASFQHKFMTGSLTADLFSKRYTVNGTLSKKDSGVGLFCSGHLNPFNLDDLEFVGQYTFTDPTKKRKLVLNPRYEHIKKTFSITAFAHLFPWLSLAFSGTKKFNKQATNIQNNTTIFAIAAHTKIKFKKEIQLYAKIDTQAKVAISAQIPKIKKNHSLSVSITSKLNELKSSNFFIGIDFDTFFFNK</sequence>
<gene>
    <name evidence="1" type="ORF">M0813_24941</name>
</gene>
<accession>A0ABQ8Y6B9</accession>
<dbReference type="Proteomes" id="UP001150062">
    <property type="component" value="Unassembled WGS sequence"/>
</dbReference>
<comment type="caution">
    <text evidence="1">The sequence shown here is derived from an EMBL/GenBank/DDBJ whole genome shotgun (WGS) entry which is preliminary data.</text>
</comment>
<keyword evidence="2" id="KW-1185">Reference proteome</keyword>
<reference evidence="1" key="1">
    <citation type="submission" date="2022-08" db="EMBL/GenBank/DDBJ databases">
        <title>Novel sulfate-reducing endosymbionts in the free-living metamonad Anaeramoeba.</title>
        <authorList>
            <person name="Jerlstrom-Hultqvist J."/>
            <person name="Cepicka I."/>
            <person name="Gallot-Lavallee L."/>
            <person name="Salas-Leiva D."/>
            <person name="Curtis B.A."/>
            <person name="Zahonova K."/>
            <person name="Pipaliya S."/>
            <person name="Dacks J."/>
            <person name="Roger A.J."/>
        </authorList>
    </citation>
    <scope>NUCLEOTIDE SEQUENCE</scope>
    <source>
        <strain evidence="1">Schooner1</strain>
    </source>
</reference>
<name>A0ABQ8Y6B9_9EUKA</name>
<proteinExistence type="predicted"/>
<organism evidence="1 2">
    <name type="scientific">Anaeramoeba flamelloides</name>
    <dbReference type="NCBI Taxonomy" id="1746091"/>
    <lineage>
        <taxon>Eukaryota</taxon>
        <taxon>Metamonada</taxon>
        <taxon>Anaeramoebidae</taxon>
        <taxon>Anaeramoeba</taxon>
    </lineage>
</organism>
<dbReference type="EMBL" id="JAOAOG010000218">
    <property type="protein sequence ID" value="KAJ6239717.1"/>
    <property type="molecule type" value="Genomic_DNA"/>
</dbReference>
<evidence type="ECO:0000313" key="1">
    <source>
        <dbReference type="EMBL" id="KAJ6239717.1"/>
    </source>
</evidence>